<proteinExistence type="predicted"/>
<dbReference type="InterPro" id="IPR001304">
    <property type="entry name" value="C-type_lectin-like"/>
</dbReference>
<keyword evidence="5" id="KW-0325">Glycoprotein</keyword>
<evidence type="ECO:0008006" key="12">
    <source>
        <dbReference type="Google" id="ProtNLM"/>
    </source>
</evidence>
<organism evidence="10 11">
    <name type="scientific">Hymenolepis diminuta</name>
    <name type="common">Rat tapeworm</name>
    <dbReference type="NCBI Taxonomy" id="6216"/>
    <lineage>
        <taxon>Eukaryota</taxon>
        <taxon>Metazoa</taxon>
        <taxon>Spiralia</taxon>
        <taxon>Lophotrochozoa</taxon>
        <taxon>Platyhelminthes</taxon>
        <taxon>Cestoda</taxon>
        <taxon>Eucestoda</taxon>
        <taxon>Cyclophyllidea</taxon>
        <taxon>Hymenolepididae</taxon>
        <taxon>Hymenolepis</taxon>
    </lineage>
</organism>
<dbReference type="PANTHER" id="PTHR19325">
    <property type="entry name" value="COMPLEMENT COMPONENT-RELATED SUSHI DOMAIN-CONTAINING"/>
    <property type="match status" value="1"/>
</dbReference>
<evidence type="ECO:0000256" key="5">
    <source>
        <dbReference type="ARBA" id="ARBA00023180"/>
    </source>
</evidence>
<dbReference type="SMART" id="SM00034">
    <property type="entry name" value="CLECT"/>
    <property type="match status" value="2"/>
</dbReference>
<feature type="coiled-coil region" evidence="7">
    <location>
        <begin position="492"/>
        <end position="519"/>
    </location>
</feature>
<evidence type="ECO:0000259" key="8">
    <source>
        <dbReference type="PROSITE" id="PS50041"/>
    </source>
</evidence>
<keyword evidence="1 6" id="KW-0768">Sushi</keyword>
<dbReference type="PROSITE" id="PS50041">
    <property type="entry name" value="C_TYPE_LECTIN_2"/>
    <property type="match status" value="2"/>
</dbReference>
<dbReference type="SUPFAM" id="SSF56436">
    <property type="entry name" value="C-type lectin-like"/>
    <property type="match status" value="3"/>
</dbReference>
<feature type="domain" description="C-type lectin" evidence="8">
    <location>
        <begin position="15"/>
        <end position="149"/>
    </location>
</feature>
<evidence type="ECO:0000256" key="7">
    <source>
        <dbReference type="SAM" id="Coils"/>
    </source>
</evidence>
<feature type="domain" description="Sushi" evidence="9">
    <location>
        <begin position="1195"/>
        <end position="1271"/>
    </location>
</feature>
<dbReference type="InterPro" id="IPR000436">
    <property type="entry name" value="Sushi_SCR_CCP_dom"/>
</dbReference>
<keyword evidence="2" id="KW-0732">Signal</keyword>
<dbReference type="PROSITE" id="PS50923">
    <property type="entry name" value="SUSHI"/>
    <property type="match status" value="3"/>
</dbReference>
<keyword evidence="7" id="KW-0175">Coiled coil</keyword>
<dbReference type="InterPro" id="IPR016186">
    <property type="entry name" value="C-type_lectin-like/link_sf"/>
</dbReference>
<keyword evidence="3" id="KW-0677">Repeat</keyword>
<name>A0A3P6ZIM7_HYMDI</name>
<evidence type="ECO:0000256" key="2">
    <source>
        <dbReference type="ARBA" id="ARBA00022729"/>
    </source>
</evidence>
<protein>
    <recommendedName>
        <fullName evidence="12">Sushi domain-containing protein</fullName>
    </recommendedName>
</protein>
<evidence type="ECO:0000313" key="11">
    <source>
        <dbReference type="Proteomes" id="UP000274504"/>
    </source>
</evidence>
<evidence type="ECO:0000259" key="9">
    <source>
        <dbReference type="PROSITE" id="PS50923"/>
    </source>
</evidence>
<evidence type="ECO:0000313" key="10">
    <source>
        <dbReference type="EMBL" id="VDL61299.1"/>
    </source>
</evidence>
<feature type="domain" description="Sushi" evidence="9">
    <location>
        <begin position="876"/>
        <end position="957"/>
    </location>
</feature>
<evidence type="ECO:0000256" key="3">
    <source>
        <dbReference type="ARBA" id="ARBA00022737"/>
    </source>
</evidence>
<feature type="domain" description="Sushi" evidence="9">
    <location>
        <begin position="1366"/>
        <end position="1447"/>
    </location>
</feature>
<dbReference type="InterPro" id="IPR050350">
    <property type="entry name" value="Compl-Cell_Adhes-Reg"/>
</dbReference>
<dbReference type="InterPro" id="IPR035976">
    <property type="entry name" value="Sushi/SCR/CCP_sf"/>
</dbReference>
<dbReference type="OrthoDB" id="6237547at2759"/>
<dbReference type="EMBL" id="UYSG01011181">
    <property type="protein sequence ID" value="VDL61299.1"/>
    <property type="molecule type" value="Genomic_DNA"/>
</dbReference>
<dbReference type="CDD" id="cd00037">
    <property type="entry name" value="CLECT"/>
    <property type="match status" value="2"/>
</dbReference>
<evidence type="ECO:0000256" key="1">
    <source>
        <dbReference type="ARBA" id="ARBA00022659"/>
    </source>
</evidence>
<dbReference type="SMART" id="SM00032">
    <property type="entry name" value="CCP"/>
    <property type="match status" value="5"/>
</dbReference>
<sequence length="1459" mass="164516">MDFPCADLTWHYNSSSGKCYKLLSDKPSYSPDEARDACNEVISAYPKVKVQIAEVHNADQLEALMAVLISYNVKDRILLNARREDSSKPFVWLSDKTVANLNFMSWSGGTGQGDCLVMFYTTNRVQNTWTNVAVIEEYSCSSSFSLICEHNVKGCTNPPGGFDPTTMDFAPTPPHAGTITHVVCQPGFTPKASPQTSVMGPNVDPNLAPGLYKCKGKRNSTEAEDPSLYSVKFIYSGANLNTCETIRCDEAELFNMLPAHASLAAARSKLTEEEFGSNQVSEFSRYGNIVTYRCIESYFFADLSFEKYVECALKDGGGNVGEWKGYTNTILPLPQTCIPVTCQYEHVLLKESYNIEPNFTIEYPNGTVSTLDKLEPIPYPYQTRIHYVCKKGYETVVKKPDQNITCGPIGRWLPQLAGCISNRILNYCISIPEIDEHMITSSSGRYVPPLVEAPSAKEIGFVIIAFIVTFFTCPLLLDLTTVKRDIACFLRNIRLQKRLWQATRRLRKAKQAAREEKEDGHQTRSSLDPHYVNFIILQICNLVFSAYPDTFPCANSSWTYEPASGKCYMLLSETAKYNFSEAQQQCKVALNKYPNVLVRIAEIRNENELQALKNILVSKSLQERVYLNAHRQSVSESFIWNSDRTVVQIDFVFWTEGIGGGDCLVASYKSERLQNEWTTVPVIDEADCLGKFAVICEHNIAPCEDSSKFDSSKMEFTPSKPYVGTTTTITCKPGFYPIGQSSSTPVQFKCAGHRADPNEADPSQYTAEFQPINFPSIQCEAIRCSKDEMISMVPKHGILAAARSTLTEEEFDSSQQNMFNQFGNVVTVRCKDAYFYSDRALEKFIYCGLKANGSTRGEWREYSGTTLPLPQECEPVTCQYEDILLKAHYNIELYFTVAFQNSTFMNITKLRAIPYPYQTTITYNCKEGYETIRKTQDQAIVCGSIGKWEPQLTGCLRENLEDSFPCANSSWIYKPINGKCYIVIYEKLTFKESDDRCKHIIPLADVKYHPHLSEIRDENDLQIFKSILIQKSHKERVYINANAKRGEEFKWLSDNALVQIDLLPGVEKSTNDGGAILAHYTTEHEKNQWKTVIAFERSSGDEPCTVICEHSVKPCQNPPDFNPTTMEFKPTKAYVGTTTVVGCKSGFYPKNSFETSQVKFKCIGKRVPLDEENSFAYTPYFNPIPNFPRLECKKVTCDFLTEAYYLMNGDTLNLLNRSRYEYGEKVTLECGTGFVYALDTKLKKATMQCVSGTEGSSQGIWHPAPCSACIPIRCSEKEMTSMVPKRASLAGARSTLTEEEFGLSQQNVFNQFGNVVTIRCHHAFYFPDRSIEKFITCGLKSNSEIEGEWRGYGGTSLPLPKECEPVECSYEGAFLKAQYNIETEFKIEFENGTSLNLTRLKAMPYPYKTIITYTCREGYETVTKTQEQILICGNVGKWIPQLTACLSKLTGDVIRFPLS</sequence>
<dbReference type="CDD" id="cd00033">
    <property type="entry name" value="CCP"/>
    <property type="match status" value="3"/>
</dbReference>
<feature type="domain" description="C-type lectin" evidence="8">
    <location>
        <begin position="563"/>
        <end position="697"/>
    </location>
</feature>
<dbReference type="InterPro" id="IPR016187">
    <property type="entry name" value="CTDL_fold"/>
</dbReference>
<keyword evidence="4" id="KW-1015">Disulfide bond</keyword>
<dbReference type="PANTHER" id="PTHR19325:SF575">
    <property type="entry name" value="LOCOMOTION-RELATED PROTEIN HIKARU GENKI"/>
    <property type="match status" value="1"/>
</dbReference>
<comment type="caution">
    <text evidence="6">Lacks conserved residue(s) required for the propagation of feature annotation.</text>
</comment>
<accession>A0A3P6ZIM7</accession>
<dbReference type="Pfam" id="PF00084">
    <property type="entry name" value="Sushi"/>
    <property type="match status" value="3"/>
</dbReference>
<dbReference type="SUPFAM" id="SSF57535">
    <property type="entry name" value="Complement control module/SCR domain"/>
    <property type="match status" value="3"/>
</dbReference>
<dbReference type="Proteomes" id="UP000274504">
    <property type="component" value="Unassembled WGS sequence"/>
</dbReference>
<gene>
    <name evidence="10" type="ORF">HDID_LOCUS8981</name>
</gene>
<evidence type="ECO:0000256" key="4">
    <source>
        <dbReference type="ARBA" id="ARBA00023157"/>
    </source>
</evidence>
<evidence type="ECO:0000256" key="6">
    <source>
        <dbReference type="PROSITE-ProRule" id="PRU00302"/>
    </source>
</evidence>
<dbReference type="Gene3D" id="2.10.70.10">
    <property type="entry name" value="Complement Module, domain 1"/>
    <property type="match status" value="3"/>
</dbReference>
<dbReference type="Gene3D" id="3.10.100.10">
    <property type="entry name" value="Mannose-Binding Protein A, subunit A"/>
    <property type="match status" value="3"/>
</dbReference>
<reference evidence="10 11" key="1">
    <citation type="submission" date="2018-11" db="EMBL/GenBank/DDBJ databases">
        <authorList>
            <consortium name="Pathogen Informatics"/>
        </authorList>
    </citation>
    <scope>NUCLEOTIDE SEQUENCE [LARGE SCALE GENOMIC DNA]</scope>
</reference>